<dbReference type="InterPro" id="IPR031569">
    <property type="entry name" value="ApeC"/>
</dbReference>
<protein>
    <recommendedName>
        <fullName evidence="2">Apextrin C-terminal domain-containing protein</fullName>
    </recommendedName>
</protein>
<dbReference type="OrthoDB" id="5954510at2759"/>
<feature type="domain" description="Apextrin C-terminal" evidence="2">
    <location>
        <begin position="35"/>
        <end position="232"/>
    </location>
</feature>
<dbReference type="Pfam" id="PF16977">
    <property type="entry name" value="ApeC"/>
    <property type="match status" value="1"/>
</dbReference>
<keyword evidence="4" id="KW-1185">Reference proteome</keyword>
<keyword evidence="1" id="KW-0732">Signal</keyword>
<comment type="caution">
    <text evidence="3">The sequence shown here is derived from an EMBL/GenBank/DDBJ whole genome shotgun (WGS) entry which is preliminary data.</text>
</comment>
<dbReference type="EMBL" id="JAIZAY010000017">
    <property type="protein sequence ID" value="KAJ8025476.1"/>
    <property type="molecule type" value="Genomic_DNA"/>
</dbReference>
<proteinExistence type="predicted"/>
<gene>
    <name evidence="3" type="ORF">HOLleu_33044</name>
</gene>
<dbReference type="Proteomes" id="UP001152320">
    <property type="component" value="Chromosome 17"/>
</dbReference>
<sequence length="235" mass="27070">MHSWFRCGSCIAVLLLSTASFARQYDPDLRLPLTWPRGTYGFPRALTGCPRHAWSTGWRYHDTEDSNPANQWSNPLHLYASYGSNNVRHYFCMKTTSNEDSYDWSFPRGKYCIYKKGPCPSGLQEGLIHWDDEDNNNRNSHDGVLPDGNYNRNTDISFCCRTDGDASQPIYLPTDRPFILFANDPSCQAVHGMSVSREFFRWDTEDNNNADRSEGSAPTIGPNWLRLTFCYYYTH</sequence>
<dbReference type="PANTHER" id="PTHR19324">
    <property type="entry name" value="PERFORIN-LIKE PROTEIN 1"/>
    <property type="match status" value="1"/>
</dbReference>
<organism evidence="3 4">
    <name type="scientific">Holothuria leucospilota</name>
    <name type="common">Black long sea cucumber</name>
    <name type="synonym">Mertensiothuria leucospilota</name>
    <dbReference type="NCBI Taxonomy" id="206669"/>
    <lineage>
        <taxon>Eukaryota</taxon>
        <taxon>Metazoa</taxon>
        <taxon>Echinodermata</taxon>
        <taxon>Eleutherozoa</taxon>
        <taxon>Echinozoa</taxon>
        <taxon>Holothuroidea</taxon>
        <taxon>Aspidochirotacea</taxon>
        <taxon>Aspidochirotida</taxon>
        <taxon>Holothuriidae</taxon>
        <taxon>Holothuria</taxon>
    </lineage>
</organism>
<reference evidence="3" key="1">
    <citation type="submission" date="2021-10" db="EMBL/GenBank/DDBJ databases">
        <title>Tropical sea cucumber genome reveals ecological adaptation and Cuvierian tubules defense mechanism.</title>
        <authorList>
            <person name="Chen T."/>
        </authorList>
    </citation>
    <scope>NUCLEOTIDE SEQUENCE</scope>
    <source>
        <strain evidence="3">Nanhai2018</strain>
        <tissue evidence="3">Muscle</tissue>
    </source>
</reference>
<evidence type="ECO:0000313" key="4">
    <source>
        <dbReference type="Proteomes" id="UP001152320"/>
    </source>
</evidence>
<dbReference type="AlphaFoldDB" id="A0A9Q1BF52"/>
<accession>A0A9Q1BF52</accession>
<evidence type="ECO:0000259" key="2">
    <source>
        <dbReference type="Pfam" id="PF16977"/>
    </source>
</evidence>
<evidence type="ECO:0000256" key="1">
    <source>
        <dbReference type="SAM" id="SignalP"/>
    </source>
</evidence>
<dbReference type="PANTHER" id="PTHR19324:SF33">
    <property type="entry name" value="MUCIN-5AC"/>
    <property type="match status" value="1"/>
</dbReference>
<feature type="chain" id="PRO_5040380056" description="Apextrin C-terminal domain-containing protein" evidence="1">
    <location>
        <begin position="23"/>
        <end position="235"/>
    </location>
</feature>
<evidence type="ECO:0000313" key="3">
    <source>
        <dbReference type="EMBL" id="KAJ8025476.1"/>
    </source>
</evidence>
<feature type="signal peptide" evidence="1">
    <location>
        <begin position="1"/>
        <end position="22"/>
    </location>
</feature>
<name>A0A9Q1BF52_HOLLE</name>